<dbReference type="InterPro" id="IPR036844">
    <property type="entry name" value="Hint_dom_sf"/>
</dbReference>
<proteinExistence type="predicted"/>
<evidence type="ECO:0000313" key="2">
    <source>
        <dbReference type="EMBL" id="QHT85436.1"/>
    </source>
</evidence>
<dbReference type="Gene3D" id="2.130.10.10">
    <property type="entry name" value="YVTN repeat-like/Quinoprotein amine dehydrogenase"/>
    <property type="match status" value="1"/>
</dbReference>
<dbReference type="EMBL" id="MN740041">
    <property type="protein sequence ID" value="QHT85436.1"/>
    <property type="molecule type" value="Genomic_DNA"/>
</dbReference>
<dbReference type="Pfam" id="PF13403">
    <property type="entry name" value="Hint_2"/>
    <property type="match status" value="1"/>
</dbReference>
<accession>A0A6C0HZ30</accession>
<organism evidence="2">
    <name type="scientific">viral metagenome</name>
    <dbReference type="NCBI Taxonomy" id="1070528"/>
    <lineage>
        <taxon>unclassified sequences</taxon>
        <taxon>metagenomes</taxon>
        <taxon>organismal metagenomes</taxon>
    </lineage>
</organism>
<dbReference type="InterPro" id="IPR015943">
    <property type="entry name" value="WD40/YVTN_repeat-like_dom_sf"/>
</dbReference>
<evidence type="ECO:0000259" key="1">
    <source>
        <dbReference type="Pfam" id="PF13403"/>
    </source>
</evidence>
<protein>
    <recommendedName>
        <fullName evidence="1">Hedgehog/Intein (Hint) domain-containing protein</fullName>
    </recommendedName>
</protein>
<dbReference type="AlphaFoldDB" id="A0A6C0HZ30"/>
<dbReference type="InterPro" id="IPR028992">
    <property type="entry name" value="Hedgehog/Intein_dom"/>
</dbReference>
<dbReference type="SUPFAM" id="SSF51294">
    <property type="entry name" value="Hedgehog/intein (Hint) domain"/>
    <property type="match status" value="1"/>
</dbReference>
<sequence length="439" mass="48969">MWTPVSQPNLYEAWQCVATNHNGSVLIAGVQNGEIWINTQGTWINVVTEYFPSNNSLENKPWTGVASNFAGDMLYACADDLYYSKDSGLSWTFVNIPNTWTSITCDSSGQRVYACANDIWRSSTGGLTWQNITSGIPRMSDNQWQSIACDADGQTIIACIKGESIWMSYDAGLNWFEIGITYQNWISVAINAPGTFFVACVSGGDIWRSYGDGYWQKSNIVQNWRSITMDASGQNVFACGNDIWSSYNKGNTWTSENISYKNWKSIASDVTGQNLIACEETIWVNRAPIGPTGSTGPSPFIDICFVKDSLVQTDQGQVAIQNLRPGKHTLFKQYIVAVTETIHTDAQLVKVAAYAFGSYPTKDTYVSKNHKINGTDSFKEAQEYVNGSTVTLVPYDRQPLYNVLCERPAFMKVHGMMAETLDPTSDIALYHKSKRYRRL</sequence>
<name>A0A6C0HZ30_9ZZZZ</name>
<reference evidence="2" key="1">
    <citation type="journal article" date="2020" name="Nature">
        <title>Giant virus diversity and host interactions through global metagenomics.</title>
        <authorList>
            <person name="Schulz F."/>
            <person name="Roux S."/>
            <person name="Paez-Espino D."/>
            <person name="Jungbluth S."/>
            <person name="Walsh D.A."/>
            <person name="Denef V.J."/>
            <person name="McMahon K.D."/>
            <person name="Konstantinidis K.T."/>
            <person name="Eloe-Fadrosh E.A."/>
            <person name="Kyrpides N.C."/>
            <person name="Woyke T."/>
        </authorList>
    </citation>
    <scope>NUCLEOTIDE SEQUENCE</scope>
    <source>
        <strain evidence="2">GVMAG-M-3300023184-17</strain>
    </source>
</reference>
<feature type="domain" description="Hedgehog/Intein (Hint)" evidence="1">
    <location>
        <begin position="303"/>
        <end position="423"/>
    </location>
</feature>
<dbReference type="SUPFAM" id="SSF110296">
    <property type="entry name" value="Oligoxyloglucan reducing end-specific cellobiohydrolase"/>
    <property type="match status" value="1"/>
</dbReference>